<organism evidence="6 7">
    <name type="scientific">Galerina marginata (strain CBS 339.88)</name>
    <dbReference type="NCBI Taxonomy" id="685588"/>
    <lineage>
        <taxon>Eukaryota</taxon>
        <taxon>Fungi</taxon>
        <taxon>Dikarya</taxon>
        <taxon>Basidiomycota</taxon>
        <taxon>Agaricomycotina</taxon>
        <taxon>Agaricomycetes</taxon>
        <taxon>Agaricomycetidae</taxon>
        <taxon>Agaricales</taxon>
        <taxon>Agaricineae</taxon>
        <taxon>Strophariaceae</taxon>
        <taxon>Galerina</taxon>
    </lineage>
</organism>
<keyword evidence="7" id="KW-1185">Reference proteome</keyword>
<dbReference type="OrthoDB" id="10069295at2759"/>
<reference evidence="7" key="1">
    <citation type="journal article" date="2014" name="Proc. Natl. Acad. Sci. U.S.A.">
        <title>Extensive sampling of basidiomycete genomes demonstrates inadequacy of the white-rot/brown-rot paradigm for wood decay fungi.</title>
        <authorList>
            <person name="Riley R."/>
            <person name="Salamov A.A."/>
            <person name="Brown D.W."/>
            <person name="Nagy L.G."/>
            <person name="Floudas D."/>
            <person name="Held B.W."/>
            <person name="Levasseur A."/>
            <person name="Lombard V."/>
            <person name="Morin E."/>
            <person name="Otillar R."/>
            <person name="Lindquist E.A."/>
            <person name="Sun H."/>
            <person name="LaButti K.M."/>
            <person name="Schmutz J."/>
            <person name="Jabbour D."/>
            <person name="Luo H."/>
            <person name="Baker S.E."/>
            <person name="Pisabarro A.G."/>
            <person name="Walton J.D."/>
            <person name="Blanchette R.A."/>
            <person name="Henrissat B."/>
            <person name="Martin F."/>
            <person name="Cullen D."/>
            <person name="Hibbett D.S."/>
            <person name="Grigoriev I.V."/>
        </authorList>
    </citation>
    <scope>NUCLEOTIDE SEQUENCE [LARGE SCALE GENOMIC DNA]</scope>
    <source>
        <strain evidence="7">CBS 339.88</strain>
    </source>
</reference>
<evidence type="ECO:0000256" key="4">
    <source>
        <dbReference type="ARBA" id="ARBA00022691"/>
    </source>
</evidence>
<keyword evidence="3" id="KW-0808">Transferase</keyword>
<dbReference type="GO" id="GO:0032259">
    <property type="term" value="P:methylation"/>
    <property type="evidence" value="ECO:0007669"/>
    <property type="project" value="UniProtKB-KW"/>
</dbReference>
<keyword evidence="1" id="KW-0963">Cytoplasm</keyword>
<dbReference type="HAMAP" id="MF_03188">
    <property type="entry name" value="Methyltr_EFM4"/>
    <property type="match status" value="1"/>
</dbReference>
<dbReference type="PANTHER" id="PTHR12843:SF5">
    <property type="entry name" value="EEF1A LYSINE METHYLTRANSFERASE 2"/>
    <property type="match status" value="1"/>
</dbReference>
<evidence type="ECO:0000313" key="6">
    <source>
        <dbReference type="EMBL" id="KDR78860.1"/>
    </source>
</evidence>
<dbReference type="InterPro" id="IPR029063">
    <property type="entry name" value="SAM-dependent_MTases_sf"/>
</dbReference>
<dbReference type="Gene3D" id="3.40.50.150">
    <property type="entry name" value="Vaccinia Virus protein VP39"/>
    <property type="match status" value="1"/>
</dbReference>
<feature type="domain" description="Methyltransferase" evidence="5">
    <location>
        <begin position="54"/>
        <end position="188"/>
    </location>
</feature>
<dbReference type="Pfam" id="PF13847">
    <property type="entry name" value="Methyltransf_31"/>
    <property type="match status" value="1"/>
</dbReference>
<sequence>LQPSKLGTKEHWDSAYAEELEIFEEIGDEGEVWFGVESVEKMVGWALDNVPPSSEALVLEVGSGNGTLLFGLVDANYDPSRLHGIDYSAGAVKLSTEIAKTRGGSAITFTECDFLQEDPPSPQGREDDRTDAWDLLLDKGTYDAIALGEKDEQGNSPAVKYPRRVARLLKPGGLFLVTSCNFTEEELQTSFITGDTGLTYHSRIQYRSFTFGGKRGSICSSVAFRK</sequence>
<dbReference type="HOGENOM" id="CLU_044783_1_0_1"/>
<gene>
    <name evidence="6" type="ORF">GALMADRAFT_38932</name>
</gene>
<dbReference type="InterPro" id="IPR025714">
    <property type="entry name" value="Methyltranfer_dom"/>
</dbReference>
<dbReference type="InterPro" id="IPR026635">
    <property type="entry name" value="Efm4/METTL10"/>
</dbReference>
<dbReference type="SUPFAM" id="SSF53335">
    <property type="entry name" value="S-adenosyl-L-methionine-dependent methyltransferases"/>
    <property type="match status" value="1"/>
</dbReference>
<evidence type="ECO:0000259" key="5">
    <source>
        <dbReference type="Pfam" id="PF13847"/>
    </source>
</evidence>
<dbReference type="EMBL" id="KL142374">
    <property type="protein sequence ID" value="KDR78860.1"/>
    <property type="molecule type" value="Genomic_DNA"/>
</dbReference>
<dbReference type="CDD" id="cd02440">
    <property type="entry name" value="AdoMet_MTases"/>
    <property type="match status" value="1"/>
</dbReference>
<keyword evidence="4" id="KW-0949">S-adenosyl-L-methionine</keyword>
<feature type="non-terminal residue" evidence="6">
    <location>
        <position position="1"/>
    </location>
</feature>
<dbReference type="AlphaFoldDB" id="A0A067T6P4"/>
<dbReference type="STRING" id="685588.A0A067T6P4"/>
<evidence type="ECO:0000313" key="7">
    <source>
        <dbReference type="Proteomes" id="UP000027222"/>
    </source>
</evidence>
<dbReference type="Proteomes" id="UP000027222">
    <property type="component" value="Unassembled WGS sequence"/>
</dbReference>
<name>A0A067T6P4_GALM3</name>
<evidence type="ECO:0000256" key="3">
    <source>
        <dbReference type="ARBA" id="ARBA00022679"/>
    </source>
</evidence>
<evidence type="ECO:0000256" key="2">
    <source>
        <dbReference type="ARBA" id="ARBA00022603"/>
    </source>
</evidence>
<feature type="non-terminal residue" evidence="6">
    <location>
        <position position="226"/>
    </location>
</feature>
<proteinExistence type="inferred from homology"/>
<accession>A0A067T6P4</accession>
<dbReference type="PANTHER" id="PTHR12843">
    <property type="entry name" value="PROTEIN-LYSINE N-METHYLTRANSFERASE METTL10"/>
    <property type="match status" value="1"/>
</dbReference>
<keyword evidence="2" id="KW-0489">Methyltransferase</keyword>
<dbReference type="GO" id="GO:0005737">
    <property type="term" value="C:cytoplasm"/>
    <property type="evidence" value="ECO:0007669"/>
    <property type="project" value="TreeGrafter"/>
</dbReference>
<protein>
    <recommendedName>
        <fullName evidence="5">Methyltransferase domain-containing protein</fullName>
    </recommendedName>
</protein>
<evidence type="ECO:0000256" key="1">
    <source>
        <dbReference type="ARBA" id="ARBA00022490"/>
    </source>
</evidence>
<dbReference type="GO" id="GO:0016279">
    <property type="term" value="F:protein-lysine N-methyltransferase activity"/>
    <property type="evidence" value="ECO:0007669"/>
    <property type="project" value="TreeGrafter"/>
</dbReference>